<dbReference type="EMBL" id="KV784363">
    <property type="protein sequence ID" value="OEU13055.1"/>
    <property type="molecule type" value="Genomic_DNA"/>
</dbReference>
<accession>A0A1E7F4Y5</accession>
<dbReference type="OrthoDB" id="53340at2759"/>
<organism evidence="1 2">
    <name type="scientific">Fragilariopsis cylindrus CCMP1102</name>
    <dbReference type="NCBI Taxonomy" id="635003"/>
    <lineage>
        <taxon>Eukaryota</taxon>
        <taxon>Sar</taxon>
        <taxon>Stramenopiles</taxon>
        <taxon>Ochrophyta</taxon>
        <taxon>Bacillariophyta</taxon>
        <taxon>Bacillariophyceae</taxon>
        <taxon>Bacillariophycidae</taxon>
        <taxon>Bacillariales</taxon>
        <taxon>Bacillariaceae</taxon>
        <taxon>Fragilariopsis</taxon>
    </lineage>
</organism>
<dbReference type="KEGG" id="fcy:FRACYDRAFT_243572"/>
<sequence>MEEEIGKEQTEYDNEKDYRTSDESSIDIFDMEDIMESMVKISFCGLGGTVIGLSLEKRLESMKLTTAEGIAAAARRKRGGMRTAHQSNLVTAWALSCIAFSSIIEISRLTSPSTWILNQADAMNGTTSYSTIGGDFKTTKSPVITVADHSIGGAIAGVTCSFGRRMYSKNLTVVKLGRSRTISGFLSGLALGIAAGTAQAAIDYGTTMLQTSNDSE</sequence>
<evidence type="ECO:0000313" key="1">
    <source>
        <dbReference type="EMBL" id="OEU13055.1"/>
    </source>
</evidence>
<keyword evidence="2" id="KW-1185">Reference proteome</keyword>
<dbReference type="AlphaFoldDB" id="A0A1E7F4Y5"/>
<dbReference type="Proteomes" id="UP000095751">
    <property type="component" value="Unassembled WGS sequence"/>
</dbReference>
<protein>
    <submittedName>
        <fullName evidence="1">Uncharacterized protein</fullName>
    </submittedName>
</protein>
<name>A0A1E7F4Y5_9STRA</name>
<dbReference type="InParanoid" id="A0A1E7F4Y5"/>
<gene>
    <name evidence="1" type="ORF">FRACYDRAFT_243572</name>
</gene>
<proteinExistence type="predicted"/>
<evidence type="ECO:0000313" key="2">
    <source>
        <dbReference type="Proteomes" id="UP000095751"/>
    </source>
</evidence>
<reference evidence="1 2" key="1">
    <citation type="submission" date="2016-09" db="EMBL/GenBank/DDBJ databases">
        <title>Extensive genetic diversity and differential bi-allelic expression allows diatom success in the polar Southern Ocean.</title>
        <authorList>
            <consortium name="DOE Joint Genome Institute"/>
            <person name="Mock T."/>
            <person name="Otillar R.P."/>
            <person name="Strauss J."/>
            <person name="Dupont C."/>
            <person name="Frickenhaus S."/>
            <person name="Maumus F."/>
            <person name="Mcmullan M."/>
            <person name="Sanges R."/>
            <person name="Schmutz J."/>
            <person name="Toseland A."/>
            <person name="Valas R."/>
            <person name="Veluchamy A."/>
            <person name="Ward B.J."/>
            <person name="Allen A."/>
            <person name="Barry K."/>
            <person name="Falciatore A."/>
            <person name="Ferrante M."/>
            <person name="Fortunato A.E."/>
            <person name="Gloeckner G."/>
            <person name="Gruber A."/>
            <person name="Hipkin R."/>
            <person name="Janech M."/>
            <person name="Kroth P."/>
            <person name="Leese F."/>
            <person name="Lindquist E."/>
            <person name="Lyon B.R."/>
            <person name="Martin J."/>
            <person name="Mayer C."/>
            <person name="Parker M."/>
            <person name="Quesneville H."/>
            <person name="Raymond J."/>
            <person name="Uhlig C."/>
            <person name="Valentin K.U."/>
            <person name="Worden A.Z."/>
            <person name="Armbrust E.V."/>
            <person name="Bowler C."/>
            <person name="Green B."/>
            <person name="Moulton V."/>
            <person name="Van Oosterhout C."/>
            <person name="Grigoriev I."/>
        </authorList>
    </citation>
    <scope>NUCLEOTIDE SEQUENCE [LARGE SCALE GENOMIC DNA]</scope>
    <source>
        <strain evidence="1 2">CCMP1102</strain>
    </source>
</reference>